<keyword evidence="2" id="KW-1185">Reference proteome</keyword>
<comment type="caution">
    <text evidence="1">The sequence shown here is derived from an EMBL/GenBank/DDBJ whole genome shotgun (WGS) entry which is preliminary data.</text>
</comment>
<name>A0A226C1I0_9FIRM</name>
<dbReference type="Proteomes" id="UP000214588">
    <property type="component" value="Unassembled WGS sequence"/>
</dbReference>
<dbReference type="RefSeq" id="WP_089022464.1">
    <property type="nucleotide sequence ID" value="NZ_NIQC01000001.1"/>
</dbReference>
<protein>
    <submittedName>
        <fullName evidence="1">Uncharacterized protein</fullName>
    </submittedName>
</protein>
<dbReference type="EMBL" id="NIQC01000001">
    <property type="protein sequence ID" value="OWZ85041.1"/>
    <property type="molecule type" value="Genomic_DNA"/>
</dbReference>
<sequence>MILFINYTIIISFEQYKSLFDYFVSSVYFEESDKLYLGINDVKVGKKNDKDITIDIDEKYPKTIDCMGEELEITDVDSRGKISFKVPNSLILNGIKVNGEDESSSFITIQDDRDYKKRKFILV</sequence>
<reference evidence="1 2" key="1">
    <citation type="submission" date="2017-06" db="EMBL/GenBank/DDBJ databases">
        <title>Draft Genome Sequence of Natranaerobius trueperi halophilic, alkalithermophilic bacteria from soda lakes.</title>
        <authorList>
            <person name="Zhao B."/>
        </authorList>
    </citation>
    <scope>NUCLEOTIDE SEQUENCE [LARGE SCALE GENOMIC DNA]</scope>
    <source>
        <strain evidence="1 2">DSM 18760</strain>
    </source>
</reference>
<dbReference type="AlphaFoldDB" id="A0A226C1I0"/>
<accession>A0A226C1I0</accession>
<organism evidence="1 2">
    <name type="scientific">Natranaerobius trueperi</name>
    <dbReference type="NCBI Taxonomy" id="759412"/>
    <lineage>
        <taxon>Bacteria</taxon>
        <taxon>Bacillati</taxon>
        <taxon>Bacillota</taxon>
        <taxon>Clostridia</taxon>
        <taxon>Natranaerobiales</taxon>
        <taxon>Natranaerobiaceae</taxon>
        <taxon>Natranaerobius</taxon>
    </lineage>
</organism>
<proteinExistence type="predicted"/>
<gene>
    <name evidence="1" type="ORF">CDO51_01200</name>
</gene>
<evidence type="ECO:0000313" key="1">
    <source>
        <dbReference type="EMBL" id="OWZ85041.1"/>
    </source>
</evidence>
<evidence type="ECO:0000313" key="2">
    <source>
        <dbReference type="Proteomes" id="UP000214588"/>
    </source>
</evidence>